<evidence type="ECO:0000313" key="1">
    <source>
        <dbReference type="EMBL" id="ALI06791.1"/>
    </source>
</evidence>
<dbReference type="RefSeq" id="WP_060739356.1">
    <property type="nucleotide sequence ID" value="NZ_CP012831.1"/>
</dbReference>
<protein>
    <submittedName>
        <fullName evidence="1">Uncharacterized protein</fullName>
    </submittedName>
</protein>
<organism evidence="1 2">
    <name type="scientific">Pseudomonas fluorescens</name>
    <dbReference type="NCBI Taxonomy" id="294"/>
    <lineage>
        <taxon>Bacteria</taxon>
        <taxon>Pseudomonadati</taxon>
        <taxon>Pseudomonadota</taxon>
        <taxon>Gammaproteobacteria</taxon>
        <taxon>Pseudomonadales</taxon>
        <taxon>Pseudomonadaceae</taxon>
        <taxon>Pseudomonas</taxon>
    </lineage>
</organism>
<reference evidence="2" key="1">
    <citation type="submission" date="2015-09" db="EMBL/GenBank/DDBJ databases">
        <title>Whole genome sequence of Pseudomonas fluorescens FW300-N2C3.</title>
        <authorList>
            <person name="Ray J."/>
            <person name="Melnyk R."/>
            <person name="Deutschbauer A."/>
        </authorList>
    </citation>
    <scope>NUCLEOTIDE SEQUENCE [LARGE SCALE GENOMIC DNA]</scope>
    <source>
        <strain evidence="2">FW300-N2C3</strain>
    </source>
</reference>
<gene>
    <name evidence="1" type="ORF">AO356_08245</name>
</gene>
<dbReference type="Proteomes" id="UP000059425">
    <property type="component" value="Chromosome"/>
</dbReference>
<dbReference type="EMBL" id="CP012831">
    <property type="protein sequence ID" value="ALI06791.1"/>
    <property type="molecule type" value="Genomic_DNA"/>
</dbReference>
<dbReference type="AlphaFoldDB" id="A0A0N9WV91"/>
<sequence>MKDHCSVFIDAGAVVLLPTDLIGQDRLDILNSILFAQLVASKRYPALARSSDWYSAYREVLNNGWMQKAVSWDSFTLAASSKTNLMGCVEERLGEYVERTLITQVTDVLKRVAQLSSTLPAIELLREHAHRPKSPDSSEAPHKAPDRIRLQVILAQQGPVLSSVCLEFEPEHVTSNPLGQLFSTDPVVGNIQLRCFKANLSQALYAPFRDAIVHKLGDKAARNIIDISDAVEQAQPEAGAL</sequence>
<name>A0A0N9WV91_PSEFL</name>
<reference evidence="1 2" key="2">
    <citation type="journal article" date="2018" name="Nature">
        <title>Mutant phenotypes for thousands of bacterial genes of unknown function.</title>
        <authorList>
            <person name="Price M.N."/>
            <person name="Wetmore K.M."/>
            <person name="Waters R.J."/>
            <person name="Callaghan M."/>
            <person name="Ray J."/>
            <person name="Liu H."/>
            <person name="Kuehl J.V."/>
            <person name="Melnyk R.A."/>
            <person name="Lamson J.S."/>
            <person name="Suh Y."/>
            <person name="Carlson H.K."/>
            <person name="Esquivel Z."/>
            <person name="Sadeeshkumar H."/>
            <person name="Chakraborty R."/>
            <person name="Zane G.M."/>
            <person name="Rubin B.E."/>
            <person name="Wall J.D."/>
            <person name="Visel A."/>
            <person name="Bristow J."/>
            <person name="Blow M.J."/>
            <person name="Arkin A.P."/>
            <person name="Deutschbauer A.M."/>
        </authorList>
    </citation>
    <scope>NUCLEOTIDE SEQUENCE [LARGE SCALE GENOMIC DNA]</scope>
    <source>
        <strain evidence="1 2">FW300-N2C3</strain>
    </source>
</reference>
<accession>A0A0N9WV91</accession>
<dbReference type="OrthoDB" id="7025630at2"/>
<evidence type="ECO:0000313" key="2">
    <source>
        <dbReference type="Proteomes" id="UP000059425"/>
    </source>
</evidence>
<proteinExistence type="predicted"/>